<keyword evidence="2" id="KW-0812">Transmembrane</keyword>
<dbReference type="Proteomes" id="UP000636709">
    <property type="component" value="Unassembled WGS sequence"/>
</dbReference>
<organism evidence="3 4">
    <name type="scientific">Digitaria exilis</name>
    <dbReference type="NCBI Taxonomy" id="1010633"/>
    <lineage>
        <taxon>Eukaryota</taxon>
        <taxon>Viridiplantae</taxon>
        <taxon>Streptophyta</taxon>
        <taxon>Embryophyta</taxon>
        <taxon>Tracheophyta</taxon>
        <taxon>Spermatophyta</taxon>
        <taxon>Magnoliopsida</taxon>
        <taxon>Liliopsida</taxon>
        <taxon>Poales</taxon>
        <taxon>Poaceae</taxon>
        <taxon>PACMAD clade</taxon>
        <taxon>Panicoideae</taxon>
        <taxon>Panicodae</taxon>
        <taxon>Paniceae</taxon>
        <taxon>Anthephorinae</taxon>
        <taxon>Digitaria</taxon>
    </lineage>
</organism>
<sequence>MCGRVAPLDGGLQDLPCDHTQIMQLSPHRIEGAERSAQYISVRRGPPEPCSACLRHMEPAAAGAEPRKLTTPSRTTPQATEITGAPTASATRKASATGAPTAAAVTGMSLLAVAGLGGVALLAWWAAAFRRDNAMLWMVPAGLVLLGTPLLAWFSVLASGPAKQPPPASELATAATLVFAGVQQAGFSILCGTMTN</sequence>
<dbReference type="PANTHER" id="PTHR35165:SF1">
    <property type="entry name" value="OS04G0577375 PROTEIN"/>
    <property type="match status" value="1"/>
</dbReference>
<feature type="transmembrane region" description="Helical" evidence="2">
    <location>
        <begin position="102"/>
        <end position="128"/>
    </location>
</feature>
<feature type="compositionally biased region" description="Polar residues" evidence="1">
    <location>
        <begin position="70"/>
        <end position="92"/>
    </location>
</feature>
<accession>A0A835KUL1</accession>
<evidence type="ECO:0000313" key="3">
    <source>
        <dbReference type="EMBL" id="KAF8768622.1"/>
    </source>
</evidence>
<evidence type="ECO:0000313" key="4">
    <source>
        <dbReference type="Proteomes" id="UP000636709"/>
    </source>
</evidence>
<proteinExistence type="predicted"/>
<evidence type="ECO:0000256" key="1">
    <source>
        <dbReference type="SAM" id="MobiDB-lite"/>
    </source>
</evidence>
<feature type="transmembrane region" description="Helical" evidence="2">
    <location>
        <begin position="134"/>
        <end position="154"/>
    </location>
</feature>
<name>A0A835KUL1_9POAL</name>
<keyword evidence="2" id="KW-1133">Transmembrane helix</keyword>
<gene>
    <name evidence="3" type="ORF">HU200_007172</name>
</gene>
<keyword evidence="4" id="KW-1185">Reference proteome</keyword>
<comment type="caution">
    <text evidence="3">The sequence shown here is derived from an EMBL/GenBank/DDBJ whole genome shotgun (WGS) entry which is preliminary data.</text>
</comment>
<reference evidence="3" key="1">
    <citation type="submission" date="2020-07" db="EMBL/GenBank/DDBJ databases">
        <title>Genome sequence and genetic diversity analysis of an under-domesticated orphan crop, white fonio (Digitaria exilis).</title>
        <authorList>
            <person name="Bennetzen J.L."/>
            <person name="Chen S."/>
            <person name="Ma X."/>
            <person name="Wang X."/>
            <person name="Yssel A.E.J."/>
            <person name="Chaluvadi S.R."/>
            <person name="Johnson M."/>
            <person name="Gangashetty P."/>
            <person name="Hamidou F."/>
            <person name="Sanogo M.D."/>
            <person name="Zwaenepoel A."/>
            <person name="Wallace J."/>
            <person name="Van De Peer Y."/>
            <person name="Van Deynze A."/>
        </authorList>
    </citation>
    <scope>NUCLEOTIDE SEQUENCE</scope>
    <source>
        <tissue evidence="3">Leaves</tissue>
    </source>
</reference>
<dbReference type="AlphaFoldDB" id="A0A835KUL1"/>
<dbReference type="InterPro" id="IPR032238">
    <property type="entry name" value="ATP-synth_Z"/>
</dbReference>
<dbReference type="EMBL" id="JACEFO010000500">
    <property type="protein sequence ID" value="KAF8768622.1"/>
    <property type="molecule type" value="Genomic_DNA"/>
</dbReference>
<feature type="region of interest" description="Disordered" evidence="1">
    <location>
        <begin position="61"/>
        <end position="93"/>
    </location>
</feature>
<evidence type="ECO:0000256" key="2">
    <source>
        <dbReference type="SAM" id="Phobius"/>
    </source>
</evidence>
<dbReference type="Pfam" id="PF16594">
    <property type="entry name" value="ATP-synt_Z"/>
    <property type="match status" value="1"/>
</dbReference>
<keyword evidence="2" id="KW-0472">Membrane</keyword>
<protein>
    <submittedName>
        <fullName evidence="3">Uncharacterized protein</fullName>
    </submittedName>
</protein>
<dbReference type="PANTHER" id="PTHR35165">
    <property type="entry name" value="OS08G0113900 PROTEIN"/>
    <property type="match status" value="1"/>
</dbReference>
<dbReference type="OrthoDB" id="10540665at2759"/>